<dbReference type="Proteomes" id="UP000292085">
    <property type="component" value="Unassembled WGS sequence"/>
</dbReference>
<keyword evidence="2 6" id="KW-0028">Amino-acid biosynthesis</keyword>
<evidence type="ECO:0000256" key="2">
    <source>
        <dbReference type="ARBA" id="ARBA00022605"/>
    </source>
</evidence>
<dbReference type="Gene3D" id="3.40.50.10860">
    <property type="entry name" value="Leucine Dehydrogenase, chain A, domain 1"/>
    <property type="match status" value="1"/>
</dbReference>
<dbReference type="CDD" id="cd01065">
    <property type="entry name" value="NAD_bind_Shikimate_DH"/>
    <property type="match status" value="1"/>
</dbReference>
<accession>A0A4Q6Y1D6</accession>
<dbReference type="PANTHER" id="PTHR21089:SF1">
    <property type="entry name" value="BIFUNCTIONAL 3-DEHYDROQUINATE DEHYDRATASE_SHIKIMATE DEHYDROGENASE, CHLOROPLASTIC"/>
    <property type="match status" value="1"/>
</dbReference>
<feature type="binding site" evidence="6">
    <location>
        <begin position="130"/>
        <end position="134"/>
    </location>
    <ligand>
        <name>NADP(+)</name>
        <dbReference type="ChEBI" id="CHEBI:58349"/>
    </ligand>
</feature>
<comment type="similarity">
    <text evidence="6">Belongs to the shikimate dehydrogenase family.</text>
</comment>
<feature type="binding site" evidence="6">
    <location>
        <position position="252"/>
    </location>
    <ligand>
        <name>shikimate</name>
        <dbReference type="ChEBI" id="CHEBI:36208"/>
    </ligand>
</feature>
<feature type="binding site" evidence="6">
    <location>
        <position position="91"/>
    </location>
    <ligand>
        <name>shikimate</name>
        <dbReference type="ChEBI" id="CHEBI:36208"/>
    </ligand>
</feature>
<keyword evidence="3 6" id="KW-0560">Oxidoreductase</keyword>
<dbReference type="HAMAP" id="MF_00222">
    <property type="entry name" value="Shikimate_DH_AroE"/>
    <property type="match status" value="1"/>
</dbReference>
<dbReference type="EC" id="1.1.1.25" evidence="6"/>
<feature type="active site" description="Proton acceptor" evidence="6">
    <location>
        <position position="70"/>
    </location>
</feature>
<gene>
    <name evidence="6" type="primary">aroE</name>
    <name evidence="9" type="ORF">EWE75_17845</name>
</gene>
<feature type="binding site" evidence="6">
    <location>
        <begin position="14"/>
        <end position="16"/>
    </location>
    <ligand>
        <name>shikimate</name>
        <dbReference type="ChEBI" id="CHEBI:36208"/>
    </ligand>
</feature>
<dbReference type="EMBL" id="SGIS01000032">
    <property type="protein sequence ID" value="RZF63069.1"/>
    <property type="molecule type" value="Genomic_DNA"/>
</dbReference>
<evidence type="ECO:0000256" key="1">
    <source>
        <dbReference type="ARBA" id="ARBA00004871"/>
    </source>
</evidence>
<evidence type="ECO:0000256" key="6">
    <source>
        <dbReference type="HAMAP-Rule" id="MF_00222"/>
    </source>
</evidence>
<dbReference type="GO" id="GO:0009073">
    <property type="term" value="P:aromatic amino acid family biosynthetic process"/>
    <property type="evidence" value="ECO:0007669"/>
    <property type="project" value="UniProtKB-KW"/>
</dbReference>
<comment type="function">
    <text evidence="6">Involved in the biosynthesis of the chorismate, which leads to the biosynthesis of aromatic amino acids. Catalyzes the reversible NADPH linked reduction of 3-dehydroshikimate (DHSA) to yield shikimate (SA).</text>
</comment>
<organism evidence="9 10">
    <name type="scientific">Sphingomonas populi</name>
    <dbReference type="NCBI Taxonomy" id="2484750"/>
    <lineage>
        <taxon>Bacteria</taxon>
        <taxon>Pseudomonadati</taxon>
        <taxon>Pseudomonadota</taxon>
        <taxon>Alphaproteobacteria</taxon>
        <taxon>Sphingomonadales</taxon>
        <taxon>Sphingomonadaceae</taxon>
        <taxon>Sphingomonas</taxon>
    </lineage>
</organism>
<dbReference type="InterPro" id="IPR041121">
    <property type="entry name" value="SDH_C"/>
</dbReference>
<keyword evidence="4 6" id="KW-0057">Aromatic amino acid biosynthesis</keyword>
<comment type="subunit">
    <text evidence="6">Homodimer.</text>
</comment>
<dbReference type="SUPFAM" id="SSF53223">
    <property type="entry name" value="Aminoacid dehydrogenase-like, N-terminal domain"/>
    <property type="match status" value="1"/>
</dbReference>
<feature type="binding site" evidence="6">
    <location>
        <position position="106"/>
    </location>
    <ligand>
        <name>shikimate</name>
        <dbReference type="ChEBI" id="CHEBI:36208"/>
    </ligand>
</feature>
<feature type="binding site" evidence="6">
    <location>
        <position position="222"/>
    </location>
    <ligand>
        <name>NADP(+)</name>
        <dbReference type="ChEBI" id="CHEBI:58349"/>
    </ligand>
</feature>
<name>A0A4Q6Y1D6_9SPHN</name>
<dbReference type="InterPro" id="IPR022893">
    <property type="entry name" value="Shikimate_DH_fam"/>
</dbReference>
<feature type="binding site" evidence="6">
    <location>
        <position position="66"/>
    </location>
    <ligand>
        <name>shikimate</name>
        <dbReference type="ChEBI" id="CHEBI:36208"/>
    </ligand>
</feature>
<dbReference type="GO" id="GO:0008652">
    <property type="term" value="P:amino acid biosynthetic process"/>
    <property type="evidence" value="ECO:0007669"/>
    <property type="project" value="UniProtKB-KW"/>
</dbReference>
<dbReference type="GO" id="GO:0019632">
    <property type="term" value="P:shikimate metabolic process"/>
    <property type="evidence" value="ECO:0007669"/>
    <property type="project" value="TreeGrafter"/>
</dbReference>
<comment type="caution">
    <text evidence="9">The sequence shown here is derived from an EMBL/GenBank/DDBJ whole genome shotgun (WGS) entry which is preliminary data.</text>
</comment>
<dbReference type="GO" id="GO:0004764">
    <property type="term" value="F:shikimate 3-dehydrogenase (NADP+) activity"/>
    <property type="evidence" value="ECO:0007669"/>
    <property type="project" value="UniProtKB-UniRule"/>
</dbReference>
<comment type="pathway">
    <text evidence="5">Aromatic compound metabolism; 3,4-dihydroxybenzoate biosynthesis; 3-dehydroquinate from D-quinate (NAD(+) route).</text>
</comment>
<dbReference type="GO" id="GO:0009423">
    <property type="term" value="P:chorismate biosynthetic process"/>
    <property type="evidence" value="ECO:0007669"/>
    <property type="project" value="UniProtKB-UniRule"/>
</dbReference>
<keyword evidence="10" id="KW-1185">Reference proteome</keyword>
<dbReference type="FunFam" id="3.40.50.720:FF:000086">
    <property type="entry name" value="Quinate/shikimate dehydrogenase"/>
    <property type="match status" value="1"/>
</dbReference>
<proteinExistence type="inferred from homology"/>
<feature type="domain" description="Shikimate dehydrogenase substrate binding N-terminal" evidence="7">
    <location>
        <begin position="6"/>
        <end position="93"/>
    </location>
</feature>
<dbReference type="RefSeq" id="WP_130159465.1">
    <property type="nucleotide sequence ID" value="NZ_SGIS01000032.1"/>
</dbReference>
<dbReference type="PANTHER" id="PTHR21089">
    <property type="entry name" value="SHIKIMATE DEHYDROGENASE"/>
    <property type="match status" value="1"/>
</dbReference>
<dbReference type="UniPathway" id="UPA00053">
    <property type="reaction ID" value="UER00087"/>
</dbReference>
<protein>
    <recommendedName>
        <fullName evidence="6">Shikimate dehydrogenase (NADP(+))</fullName>
        <shortName evidence="6">SDH</shortName>
        <ecNumber evidence="6">1.1.1.25</ecNumber>
    </recommendedName>
</protein>
<sequence>MIRTGLVGRSIMASKSPWLHEQEGAAQGLDLTYDLIDFTQRGLADDDLGATIRALPAQGYAGVNVTFPFKQAVIPLLDGLAESAERVGAVNTIAIRDGKLIGHNTDMAGFAQNLASGLPDVAVGHVLQLGAGGAGAAVAIALLNSGVANLALADIDPTRASALCDRLAAVFGDRRASPYSMLDLPITKADGIVNATPLGMAAHPGAPIDTALLDARQWVADIVYFPLETELLRQARARGCRVLDGSGMVIAQAAIAFEIMTGHPAKLERMRASFLSGLA</sequence>
<feature type="binding site" evidence="6">
    <location>
        <position position="224"/>
    </location>
    <ligand>
        <name>shikimate</name>
        <dbReference type="ChEBI" id="CHEBI:36208"/>
    </ligand>
</feature>
<keyword evidence="6" id="KW-0521">NADP</keyword>
<dbReference type="InterPro" id="IPR036291">
    <property type="entry name" value="NAD(P)-bd_dom_sf"/>
</dbReference>
<dbReference type="Gene3D" id="3.40.50.720">
    <property type="entry name" value="NAD(P)-binding Rossmann-like Domain"/>
    <property type="match status" value="1"/>
</dbReference>
<dbReference type="AlphaFoldDB" id="A0A4Q6Y1D6"/>
<evidence type="ECO:0000313" key="10">
    <source>
        <dbReference type="Proteomes" id="UP000292085"/>
    </source>
</evidence>
<evidence type="ECO:0000256" key="5">
    <source>
        <dbReference type="ARBA" id="ARBA00060613"/>
    </source>
</evidence>
<feature type="domain" description="SDH C-terminal" evidence="8">
    <location>
        <begin position="245"/>
        <end position="272"/>
    </location>
</feature>
<comment type="pathway">
    <text evidence="1 6">Metabolic intermediate biosynthesis; chorismate biosynthesis; chorismate from D-erythrose 4-phosphate and phosphoenolpyruvate: step 4/7.</text>
</comment>
<evidence type="ECO:0000313" key="9">
    <source>
        <dbReference type="EMBL" id="RZF63069.1"/>
    </source>
</evidence>
<dbReference type="NCBIfam" id="NF001319">
    <property type="entry name" value="PRK00258.3-3"/>
    <property type="match status" value="1"/>
</dbReference>
<dbReference type="InterPro" id="IPR013708">
    <property type="entry name" value="Shikimate_DH-bd_N"/>
</dbReference>
<dbReference type="NCBIfam" id="NF009201">
    <property type="entry name" value="PRK12549.1"/>
    <property type="match status" value="1"/>
</dbReference>
<reference evidence="9 10" key="1">
    <citation type="submission" date="2019-02" db="EMBL/GenBank/DDBJ databases">
        <authorList>
            <person name="Li Y."/>
        </authorList>
    </citation>
    <scope>NUCLEOTIDE SEQUENCE [LARGE SCALE GENOMIC DNA]</scope>
    <source>
        <strain evidence="9 10">3-7</strain>
    </source>
</reference>
<feature type="binding site" evidence="6">
    <location>
        <position position="245"/>
    </location>
    <ligand>
        <name>NADP(+)</name>
        <dbReference type="ChEBI" id="CHEBI:58349"/>
    </ligand>
</feature>
<dbReference type="Pfam" id="PF18317">
    <property type="entry name" value="SDH_C"/>
    <property type="match status" value="1"/>
</dbReference>
<dbReference type="Pfam" id="PF08501">
    <property type="entry name" value="Shikimate_dh_N"/>
    <property type="match status" value="1"/>
</dbReference>
<feature type="binding site" evidence="6">
    <location>
        <position position="82"/>
    </location>
    <ligand>
        <name>NADP(+)</name>
        <dbReference type="ChEBI" id="CHEBI:58349"/>
    </ligand>
</feature>
<comment type="caution">
    <text evidence="6">Lacks conserved residue(s) required for the propagation of feature annotation.</text>
</comment>
<dbReference type="GO" id="GO:0005829">
    <property type="term" value="C:cytosol"/>
    <property type="evidence" value="ECO:0007669"/>
    <property type="project" value="TreeGrafter"/>
</dbReference>
<evidence type="ECO:0000256" key="3">
    <source>
        <dbReference type="ARBA" id="ARBA00023002"/>
    </source>
</evidence>
<dbReference type="SUPFAM" id="SSF51735">
    <property type="entry name" value="NAD(P)-binding Rossmann-fold domains"/>
    <property type="match status" value="1"/>
</dbReference>
<dbReference type="GO" id="GO:0050661">
    <property type="term" value="F:NADP binding"/>
    <property type="evidence" value="ECO:0007669"/>
    <property type="project" value="TreeGrafter"/>
</dbReference>
<evidence type="ECO:0000259" key="8">
    <source>
        <dbReference type="Pfam" id="PF18317"/>
    </source>
</evidence>
<dbReference type="OrthoDB" id="9792692at2"/>
<evidence type="ECO:0000256" key="4">
    <source>
        <dbReference type="ARBA" id="ARBA00023141"/>
    </source>
</evidence>
<dbReference type="InterPro" id="IPR046346">
    <property type="entry name" value="Aminoacid_DH-like_N_sf"/>
</dbReference>
<evidence type="ECO:0000259" key="7">
    <source>
        <dbReference type="Pfam" id="PF08501"/>
    </source>
</evidence>
<comment type="catalytic activity">
    <reaction evidence="6">
        <text>shikimate + NADP(+) = 3-dehydroshikimate + NADPH + H(+)</text>
        <dbReference type="Rhea" id="RHEA:17737"/>
        <dbReference type="ChEBI" id="CHEBI:15378"/>
        <dbReference type="ChEBI" id="CHEBI:16630"/>
        <dbReference type="ChEBI" id="CHEBI:36208"/>
        <dbReference type="ChEBI" id="CHEBI:57783"/>
        <dbReference type="ChEBI" id="CHEBI:58349"/>
        <dbReference type="EC" id="1.1.1.25"/>
    </reaction>
</comment>